<protein>
    <recommendedName>
        <fullName evidence="3">PLD phosphodiesterase domain-containing protein</fullName>
    </recommendedName>
</protein>
<organism evidence="1 2">
    <name type="scientific">Planomonospora alba</name>
    <dbReference type="NCBI Taxonomy" id="161354"/>
    <lineage>
        <taxon>Bacteria</taxon>
        <taxon>Bacillati</taxon>
        <taxon>Actinomycetota</taxon>
        <taxon>Actinomycetes</taxon>
        <taxon>Streptosporangiales</taxon>
        <taxon>Streptosporangiaceae</taxon>
        <taxon>Planomonospora</taxon>
    </lineage>
</organism>
<evidence type="ECO:0008006" key="3">
    <source>
        <dbReference type="Google" id="ProtNLM"/>
    </source>
</evidence>
<accession>A0ABP6MP57</accession>
<name>A0ABP6MP57_9ACTN</name>
<dbReference type="Gene3D" id="3.30.870.10">
    <property type="entry name" value="Endonuclease Chain A"/>
    <property type="match status" value="1"/>
</dbReference>
<evidence type="ECO:0000313" key="1">
    <source>
        <dbReference type="EMBL" id="GAA3120379.1"/>
    </source>
</evidence>
<gene>
    <name evidence="1" type="ORF">GCM10010466_09140</name>
</gene>
<keyword evidence="2" id="KW-1185">Reference proteome</keyword>
<sequence length="861" mass="92590">MNQTTWRFSSPLSLLNDWRDRADQAPLHEVLLLGFTVDLPFLEQVAIPTARTLGARITVLGDAGQGLYDPIDVRLAGSSYLHSLVTCAGAFHPKLALLIGEDEVWLAVGSGNPTMSGWGANDELWTVAISSGGAIHPVIAQAGAWLRRLADADRVSMTPWTADLLREIAAGLATRPTAEVDPQVRLLDNLDEAFLHRLPLGPVDELCLYAPFTDAQAIGTLIDRLRPRSTVLGLQPRWTSYDGDALLTVLTGHDVELRSLKESTVRHGKLVQWRTGERLYGLVGSPNLTRSALCASTAEGGNCELAILAPLPEDLMPEGTAAEPETMVGRSTVRTPQPSPSLILLGALVHGKGLEVTLAKPQRADVVVKSSPDGSPGSWQTVGVIPPGDVTLRSTVPEASGSVVRAEMVMADGRVVQSPPVFAVNPVRCARRVAETGGPRLRREYTVEEVFTDAELAARFNADLIRLAEILSHGSGTRPAGDSASGTATRSVIEDRWSAHLEECGKIYGASLTGLVYGPAVAVLPDSSRLSRWNVTVSVTGETGEEDDPTEDGTDPEIDVSKRPVYRRWAGRWVDAVTKSDGLAPLPLRMLVAGMYVKLLAAGVWDSSDDSWREPLGRLTRTLVPTGTDDAPAETRGRLCAVIATCMALLSQDVSLTSGGPNDLLAARTWAAVESLVAEADPDLAEDLLIAPVQPHARVASRSELCRLIDLAADDDPFAEIRAEIDADGWEITEQDGLWEITGDFTNPTPVAARVATRIGASGESAAVLARTGTKWTLIAWRKPELVLLGFPASTWRFYRIMPPASPESRFSSADIASVPGLVGRTVHMSQTPPDHVRQVFADCGFDPIELRDRILRKQVS</sequence>
<reference evidence="2" key="1">
    <citation type="journal article" date="2019" name="Int. J. Syst. Evol. Microbiol.">
        <title>The Global Catalogue of Microorganisms (GCM) 10K type strain sequencing project: providing services to taxonomists for standard genome sequencing and annotation.</title>
        <authorList>
            <consortium name="The Broad Institute Genomics Platform"/>
            <consortium name="The Broad Institute Genome Sequencing Center for Infectious Disease"/>
            <person name="Wu L."/>
            <person name="Ma J."/>
        </authorList>
    </citation>
    <scope>NUCLEOTIDE SEQUENCE [LARGE SCALE GENOMIC DNA]</scope>
    <source>
        <strain evidence="2">JCM 9373</strain>
    </source>
</reference>
<dbReference type="EMBL" id="BAAAUT010000005">
    <property type="protein sequence ID" value="GAA3120379.1"/>
    <property type="molecule type" value="Genomic_DNA"/>
</dbReference>
<evidence type="ECO:0000313" key="2">
    <source>
        <dbReference type="Proteomes" id="UP001500320"/>
    </source>
</evidence>
<proteinExistence type="predicted"/>
<dbReference type="RefSeq" id="WP_344856189.1">
    <property type="nucleotide sequence ID" value="NZ_BAAAUT010000005.1"/>
</dbReference>
<comment type="caution">
    <text evidence="1">The sequence shown here is derived from an EMBL/GenBank/DDBJ whole genome shotgun (WGS) entry which is preliminary data.</text>
</comment>
<dbReference type="Proteomes" id="UP001500320">
    <property type="component" value="Unassembled WGS sequence"/>
</dbReference>